<protein>
    <submittedName>
        <fullName evidence="1">Uncharacterized protein</fullName>
    </submittedName>
</protein>
<sequence>MQNKYTPVHVHVAVNVQLAVGKKDNECGPGLIPQEEGGGLTGHRPAGRFGYGVNDGTPGGGWRVAAVPFGPVPDTLRVNKSNQCPRPRYQPTQHSRDMAQAALPPDRVTPLDPCQSKCGTNLFGSICWPPLDWNAAVNSAERRRGTALWSDCLDLIQDHYQLLECLKWLE</sequence>
<comment type="caution">
    <text evidence="1">The sequence shown here is derived from an EMBL/GenBank/DDBJ whole genome shotgun (WGS) entry which is preliminary data.</text>
</comment>
<dbReference type="Proteomes" id="UP001153269">
    <property type="component" value="Unassembled WGS sequence"/>
</dbReference>
<organism evidence="1 2">
    <name type="scientific">Pleuronectes platessa</name>
    <name type="common">European plaice</name>
    <dbReference type="NCBI Taxonomy" id="8262"/>
    <lineage>
        <taxon>Eukaryota</taxon>
        <taxon>Metazoa</taxon>
        <taxon>Chordata</taxon>
        <taxon>Craniata</taxon>
        <taxon>Vertebrata</taxon>
        <taxon>Euteleostomi</taxon>
        <taxon>Actinopterygii</taxon>
        <taxon>Neopterygii</taxon>
        <taxon>Teleostei</taxon>
        <taxon>Neoteleostei</taxon>
        <taxon>Acanthomorphata</taxon>
        <taxon>Carangaria</taxon>
        <taxon>Pleuronectiformes</taxon>
        <taxon>Pleuronectoidei</taxon>
        <taxon>Pleuronectidae</taxon>
        <taxon>Pleuronectes</taxon>
    </lineage>
</organism>
<name>A0A9N7YRZ1_PLEPL</name>
<proteinExistence type="predicted"/>
<keyword evidence="2" id="KW-1185">Reference proteome</keyword>
<accession>A0A9N7YRZ1</accession>
<dbReference type="EMBL" id="CADEAL010001680">
    <property type="protein sequence ID" value="CAB1434621.1"/>
    <property type="molecule type" value="Genomic_DNA"/>
</dbReference>
<evidence type="ECO:0000313" key="2">
    <source>
        <dbReference type="Proteomes" id="UP001153269"/>
    </source>
</evidence>
<gene>
    <name evidence="1" type="ORF">PLEPLA_LOCUS22670</name>
</gene>
<evidence type="ECO:0000313" key="1">
    <source>
        <dbReference type="EMBL" id="CAB1434621.1"/>
    </source>
</evidence>
<dbReference type="AlphaFoldDB" id="A0A9N7YRZ1"/>
<reference evidence="1" key="1">
    <citation type="submission" date="2020-03" db="EMBL/GenBank/DDBJ databases">
        <authorList>
            <person name="Weist P."/>
        </authorList>
    </citation>
    <scope>NUCLEOTIDE SEQUENCE</scope>
</reference>